<evidence type="ECO:0000313" key="2">
    <source>
        <dbReference type="Proteomes" id="UP000596742"/>
    </source>
</evidence>
<dbReference type="Proteomes" id="UP000596742">
    <property type="component" value="Unassembled WGS sequence"/>
</dbReference>
<reference evidence="1" key="1">
    <citation type="submission" date="2018-11" db="EMBL/GenBank/DDBJ databases">
        <authorList>
            <person name="Alioto T."/>
            <person name="Alioto T."/>
        </authorList>
    </citation>
    <scope>NUCLEOTIDE SEQUENCE</scope>
</reference>
<sequence length="651" mass="74802">MDRDDKRRYFIVGSVVLEVVTPLFRTKLESDYTTKGLASLQAFLNTQPIIHILFHLRHRNARCCVDGQNCCNHPSLPLIYCQWKRLYSEKPGLALHGCHCKFTANPVQLKDLDVTLASLVLLNCCVLTPADAAAIQGLRQYKNDYLSHNTTGRISHTEYKSLWTDLTNFVLQLDPSKQDELVKLEKRPLDEALCNSYTLNLLDIHKKLDEMDTSIQNIRSDIKGQNAYMQEILLYIRKDRCTSEFGISELQEKDKRSIIKPFKLGQDIFQLNHKINLISEISDGLKGYASDIVMMNDGRLVICFPWQYYNLLICNSEGFQTDSIHVKGGPCYVTPINNLAVAITLMNSECVDIYDISSKLKLQSISVPGMWRWRDITTIDNKLVVCGANSLIIIDYQGEEELKTIVTECRPYRLHCHGDKIFYCDKYFNNNKYLYVYSYADDIHYNLKLPSEPRRMTSLQDDSLYVLCDDSSLQHVSSDGRQYKTVSAKGLNKRCGLAYNTNQRKLEVVTPLFRTKLERDYTTKGVTSLQAFLNTQPVIHILFHLRYRNARCCVYTPNCYNHPSLPLIYCQWKRLYSEKPGLALHDCHCKFTANPVQLEDLDITLSSLILLNCNNLTPADDAAVQGLRQYKNDYLSHNTTGRISQTEYKSL</sequence>
<evidence type="ECO:0000313" key="1">
    <source>
        <dbReference type="EMBL" id="VDI22750.1"/>
    </source>
</evidence>
<protein>
    <recommendedName>
        <fullName evidence="3">DZIP3-like HEPN domain-containing protein</fullName>
    </recommendedName>
</protein>
<organism evidence="1 2">
    <name type="scientific">Mytilus galloprovincialis</name>
    <name type="common">Mediterranean mussel</name>
    <dbReference type="NCBI Taxonomy" id="29158"/>
    <lineage>
        <taxon>Eukaryota</taxon>
        <taxon>Metazoa</taxon>
        <taxon>Spiralia</taxon>
        <taxon>Lophotrochozoa</taxon>
        <taxon>Mollusca</taxon>
        <taxon>Bivalvia</taxon>
        <taxon>Autobranchia</taxon>
        <taxon>Pteriomorphia</taxon>
        <taxon>Mytilida</taxon>
        <taxon>Mytiloidea</taxon>
        <taxon>Mytilidae</taxon>
        <taxon>Mytilinae</taxon>
        <taxon>Mytilus</taxon>
    </lineage>
</organism>
<name>A0A8B6DN38_MYTGA</name>
<keyword evidence="2" id="KW-1185">Reference proteome</keyword>
<dbReference type="EMBL" id="UYJE01003835">
    <property type="protein sequence ID" value="VDI22750.1"/>
    <property type="molecule type" value="Genomic_DNA"/>
</dbReference>
<accession>A0A8B6DN38</accession>
<evidence type="ECO:0008006" key="3">
    <source>
        <dbReference type="Google" id="ProtNLM"/>
    </source>
</evidence>
<comment type="caution">
    <text evidence="1">The sequence shown here is derived from an EMBL/GenBank/DDBJ whole genome shotgun (WGS) entry which is preliminary data.</text>
</comment>
<dbReference type="SUPFAM" id="SSF50969">
    <property type="entry name" value="YVTN repeat-like/Quinoprotein amine dehydrogenase"/>
    <property type="match status" value="1"/>
</dbReference>
<dbReference type="InterPro" id="IPR011044">
    <property type="entry name" value="Quino_amine_DH_bsu"/>
</dbReference>
<dbReference type="OrthoDB" id="6096011at2759"/>
<gene>
    <name evidence="1" type="ORF">MGAL_10B057475</name>
</gene>
<dbReference type="AlphaFoldDB" id="A0A8B6DN38"/>
<proteinExistence type="predicted"/>